<reference evidence="4" key="1">
    <citation type="journal article" date="2020" name="Genome Biol.">
        <title>Gamete binning: chromosome-level and haplotype-resolved genome assembly enabled by high-throughput single-cell sequencing of gamete genomes.</title>
        <authorList>
            <person name="Campoy J.A."/>
            <person name="Sun H."/>
            <person name="Goel M."/>
            <person name="Jiao W.-B."/>
            <person name="Folz-Donahue K."/>
            <person name="Wang N."/>
            <person name="Rubio M."/>
            <person name="Liu C."/>
            <person name="Kukat C."/>
            <person name="Ruiz D."/>
            <person name="Huettel B."/>
            <person name="Schneeberger K."/>
        </authorList>
    </citation>
    <scope>NUCLEOTIDE SEQUENCE [LARGE SCALE GENOMIC DNA]</scope>
    <source>
        <strain evidence="4">cv. Rojo Pasion</strain>
    </source>
</reference>
<dbReference type="AlphaFoldDB" id="A0A6J5V7J5"/>
<evidence type="ECO:0000313" key="4">
    <source>
        <dbReference type="Proteomes" id="UP000507245"/>
    </source>
</evidence>
<sequence>MSVQETSSAIHAKVDASSSELKAASSDVTHSSVLAASPLQFLKGFLPFPSRGAKLICQSMNVLNLSPLCMLST</sequence>
<evidence type="ECO:0000313" key="2">
    <source>
        <dbReference type="EMBL" id="CAB4315409.1"/>
    </source>
</evidence>
<keyword evidence="4" id="KW-1185">Reference proteome</keyword>
<evidence type="ECO:0000313" key="1">
    <source>
        <dbReference type="EMBL" id="CAB4284989.1"/>
    </source>
</evidence>
<name>A0A6J5V7J5_PRUAR</name>
<protein>
    <submittedName>
        <fullName evidence="1">Uncharacterized protein</fullName>
    </submittedName>
</protein>
<accession>A0A6J5V7J5</accession>
<dbReference type="Proteomes" id="UP000507222">
    <property type="component" value="Unassembled WGS sequence"/>
</dbReference>
<evidence type="ECO:0000313" key="3">
    <source>
        <dbReference type="Proteomes" id="UP000507222"/>
    </source>
</evidence>
<gene>
    <name evidence="1" type="ORF">CURHAP_LOCUS40676</name>
    <name evidence="2" type="ORF">ORAREDHAP_LOCUS40109</name>
</gene>
<dbReference type="Proteomes" id="UP000507245">
    <property type="component" value="Unassembled WGS sequence"/>
</dbReference>
<organism evidence="1 3">
    <name type="scientific">Prunus armeniaca</name>
    <name type="common">Apricot</name>
    <name type="synonym">Armeniaca vulgaris</name>
    <dbReference type="NCBI Taxonomy" id="36596"/>
    <lineage>
        <taxon>Eukaryota</taxon>
        <taxon>Viridiplantae</taxon>
        <taxon>Streptophyta</taxon>
        <taxon>Embryophyta</taxon>
        <taxon>Tracheophyta</taxon>
        <taxon>Spermatophyta</taxon>
        <taxon>Magnoliopsida</taxon>
        <taxon>eudicotyledons</taxon>
        <taxon>Gunneridae</taxon>
        <taxon>Pentapetalae</taxon>
        <taxon>rosids</taxon>
        <taxon>fabids</taxon>
        <taxon>Rosales</taxon>
        <taxon>Rosaceae</taxon>
        <taxon>Amygdaloideae</taxon>
        <taxon>Amygdaleae</taxon>
        <taxon>Prunus</taxon>
    </lineage>
</organism>
<dbReference type="EMBL" id="CAEKKB010000006">
    <property type="protein sequence ID" value="CAB4315409.1"/>
    <property type="molecule type" value="Genomic_DNA"/>
</dbReference>
<dbReference type="EMBL" id="CAEKDK010000006">
    <property type="protein sequence ID" value="CAB4284989.1"/>
    <property type="molecule type" value="Genomic_DNA"/>
</dbReference>
<proteinExistence type="predicted"/>
<reference evidence="1 3" key="2">
    <citation type="submission" date="2020-05" db="EMBL/GenBank/DDBJ databases">
        <authorList>
            <person name="Campoy J."/>
            <person name="Schneeberger K."/>
            <person name="Spophaly S."/>
        </authorList>
    </citation>
    <scope>NUCLEOTIDE SEQUENCE [LARGE SCALE GENOMIC DNA]</scope>
    <source>
        <strain evidence="1">PruArmRojPasFocal</strain>
    </source>
</reference>